<sequence>MDNAAIADDAGERDGVARAMHDGGIDVEPRMKAIPKSKQAKERCDGCCCCIKPAHKVEIVIDTCGSHQKKGRNLILCIDGTANQFGDQNTNVIELYNLLLKGSDDRQLTWYNSGIGTYAEPHWRSLEYWIQVIYHIIDLSIAWNFDKTILAAYRWLADKYKEGDRIFLFGFSRGAFQVRALSAMIDKVGLIYAGNEAQIPFAYQLYARSGSDDVKSQPVGESDTSATTSKTERFKKAFSRDVKVHFVGAWDTVSSIGIARGKHTLPGTTEGMRHVCYFRHALALDERRVKFLPEYAWGGSAIDRSGNGGSAEQENSNNIQYVDFLSESGYNHETDSTKQPHTMETWFPGTHSDIGGGNRQNKNMDRSRPPLRWMVYEANAAGLRTRDFERELLPQEQVEIKESLTGLWHAFECLPFKRLTYSLRLEGHVARMLTRRPHCWASRKIHPGQKIHPAVLVVNEAEGRYLPQARDKGEREEFWRTVRGDGSTISEWLIDALRAHARVAVKRLVNGEEIDSQFKRIMGLGDHKHVDEPSTEPSIQSNWKLSDEVKLDLLSRATESTYISRDGPLVPMEVIKPFVAGFLSGGAEEHKRLAHRFLQLCSDMCVLQLKGHSHTVMSVAFTLDCKNVVPGSLNNTICIWDAATGEGVGEPLRGHEGLIWSVAVSADGQRIVSGSDDCTVRIWDTQTGQEVAPSPLTGSAGIFSVAISPDGSRIVAGSKDMIHVWEAETGEPAIPPLQGHADWVLSVAISPDGNWIVSGSDDYTVRVWDIRSGAEVMKMTGHTKRVWSVAISPDGSNIVSGSRDETVRIWDAKTGQLVGEPLQGHTREVSSVVFSPDGRRILSGSRDNTIRIWDVETGKQVGKPLKGHTYVVSSVAISSDGKLIASGSYDETIRIWNGELALSADLVDD</sequence>
<dbReference type="EMBL" id="ML210402">
    <property type="protein sequence ID" value="TFK18430.1"/>
    <property type="molecule type" value="Genomic_DNA"/>
</dbReference>
<evidence type="ECO:0000313" key="5">
    <source>
        <dbReference type="EMBL" id="TFK18430.1"/>
    </source>
</evidence>
<dbReference type="OrthoDB" id="538223at2759"/>
<evidence type="ECO:0000259" key="4">
    <source>
        <dbReference type="Pfam" id="PF09994"/>
    </source>
</evidence>
<dbReference type="SMART" id="SM00320">
    <property type="entry name" value="WD40"/>
    <property type="match status" value="7"/>
</dbReference>
<dbReference type="InterPro" id="IPR019775">
    <property type="entry name" value="WD40_repeat_CS"/>
</dbReference>
<dbReference type="PROSITE" id="PS50294">
    <property type="entry name" value="WD_REPEATS_REGION"/>
    <property type="match status" value="6"/>
</dbReference>
<feature type="domain" description="T6SS Phospholipase effector Tle1-like catalytic" evidence="4">
    <location>
        <begin position="72"/>
        <end position="376"/>
    </location>
</feature>
<feature type="repeat" description="WD" evidence="3">
    <location>
        <begin position="822"/>
        <end position="863"/>
    </location>
</feature>
<evidence type="ECO:0000256" key="2">
    <source>
        <dbReference type="ARBA" id="ARBA00022737"/>
    </source>
</evidence>
<feature type="repeat" description="WD" evidence="3">
    <location>
        <begin position="865"/>
        <end position="897"/>
    </location>
</feature>
<dbReference type="PROSITE" id="PS50082">
    <property type="entry name" value="WD_REPEATS_2"/>
    <property type="match status" value="6"/>
</dbReference>
<dbReference type="STRING" id="230819.A0A5C3KEI3"/>
<proteinExistence type="predicted"/>
<name>A0A5C3KEI3_COPMA</name>
<accession>A0A5C3KEI3</accession>
<dbReference type="InterPro" id="IPR018712">
    <property type="entry name" value="Tle1-like_cat"/>
</dbReference>
<feature type="repeat" description="WD" evidence="3">
    <location>
        <begin position="609"/>
        <end position="650"/>
    </location>
</feature>
<feature type="repeat" description="WD" evidence="3">
    <location>
        <begin position="737"/>
        <end position="778"/>
    </location>
</feature>
<feature type="repeat" description="WD" evidence="3">
    <location>
        <begin position="779"/>
        <end position="820"/>
    </location>
</feature>
<dbReference type="InterPro" id="IPR001680">
    <property type="entry name" value="WD40_rpt"/>
</dbReference>
<dbReference type="PANTHER" id="PTHR19848">
    <property type="entry name" value="WD40 REPEAT PROTEIN"/>
    <property type="match status" value="1"/>
</dbReference>
<keyword evidence="1 3" id="KW-0853">WD repeat</keyword>
<dbReference type="AlphaFoldDB" id="A0A5C3KEI3"/>
<protein>
    <submittedName>
        <fullName evidence="5">WD40 repeat-like protein</fullName>
    </submittedName>
</protein>
<dbReference type="PANTHER" id="PTHR19848:SF8">
    <property type="entry name" value="F-BOX AND WD REPEAT DOMAIN CONTAINING 7"/>
    <property type="match status" value="1"/>
</dbReference>
<keyword evidence="2" id="KW-0677">Repeat</keyword>
<dbReference type="PROSITE" id="PS00678">
    <property type="entry name" value="WD_REPEATS_1"/>
    <property type="match status" value="4"/>
</dbReference>
<dbReference type="Proteomes" id="UP000307440">
    <property type="component" value="Unassembled WGS sequence"/>
</dbReference>
<dbReference type="InterPro" id="IPR015943">
    <property type="entry name" value="WD40/YVTN_repeat-like_dom_sf"/>
</dbReference>
<evidence type="ECO:0000256" key="1">
    <source>
        <dbReference type="ARBA" id="ARBA00022574"/>
    </source>
</evidence>
<dbReference type="Pfam" id="PF09994">
    <property type="entry name" value="T6SS_Tle1-like_cat"/>
    <property type="match status" value="1"/>
</dbReference>
<dbReference type="Pfam" id="PF00400">
    <property type="entry name" value="WD40"/>
    <property type="match status" value="7"/>
</dbReference>
<keyword evidence="6" id="KW-1185">Reference proteome</keyword>
<dbReference type="PRINTS" id="PR00320">
    <property type="entry name" value="GPROTEINBRPT"/>
</dbReference>
<dbReference type="CDD" id="cd00200">
    <property type="entry name" value="WD40"/>
    <property type="match status" value="1"/>
</dbReference>
<reference evidence="5 6" key="1">
    <citation type="journal article" date="2019" name="Nat. Ecol. Evol.">
        <title>Megaphylogeny resolves global patterns of mushroom evolution.</title>
        <authorList>
            <person name="Varga T."/>
            <person name="Krizsan K."/>
            <person name="Foldi C."/>
            <person name="Dima B."/>
            <person name="Sanchez-Garcia M."/>
            <person name="Sanchez-Ramirez S."/>
            <person name="Szollosi G.J."/>
            <person name="Szarkandi J.G."/>
            <person name="Papp V."/>
            <person name="Albert L."/>
            <person name="Andreopoulos W."/>
            <person name="Angelini C."/>
            <person name="Antonin V."/>
            <person name="Barry K.W."/>
            <person name="Bougher N.L."/>
            <person name="Buchanan P."/>
            <person name="Buyck B."/>
            <person name="Bense V."/>
            <person name="Catcheside P."/>
            <person name="Chovatia M."/>
            <person name="Cooper J."/>
            <person name="Damon W."/>
            <person name="Desjardin D."/>
            <person name="Finy P."/>
            <person name="Geml J."/>
            <person name="Haridas S."/>
            <person name="Hughes K."/>
            <person name="Justo A."/>
            <person name="Karasinski D."/>
            <person name="Kautmanova I."/>
            <person name="Kiss B."/>
            <person name="Kocsube S."/>
            <person name="Kotiranta H."/>
            <person name="LaButti K.M."/>
            <person name="Lechner B.E."/>
            <person name="Liimatainen K."/>
            <person name="Lipzen A."/>
            <person name="Lukacs Z."/>
            <person name="Mihaltcheva S."/>
            <person name="Morgado L.N."/>
            <person name="Niskanen T."/>
            <person name="Noordeloos M.E."/>
            <person name="Ohm R.A."/>
            <person name="Ortiz-Santana B."/>
            <person name="Ovrebo C."/>
            <person name="Racz N."/>
            <person name="Riley R."/>
            <person name="Savchenko A."/>
            <person name="Shiryaev A."/>
            <person name="Soop K."/>
            <person name="Spirin V."/>
            <person name="Szebenyi C."/>
            <person name="Tomsovsky M."/>
            <person name="Tulloss R.E."/>
            <person name="Uehling J."/>
            <person name="Grigoriev I.V."/>
            <person name="Vagvolgyi C."/>
            <person name="Papp T."/>
            <person name="Martin F.M."/>
            <person name="Miettinen O."/>
            <person name="Hibbett D.S."/>
            <person name="Nagy L.G."/>
        </authorList>
    </citation>
    <scope>NUCLEOTIDE SEQUENCE [LARGE SCALE GENOMIC DNA]</scope>
    <source>
        <strain evidence="5 6">CBS 121175</strain>
    </source>
</reference>
<evidence type="ECO:0000313" key="6">
    <source>
        <dbReference type="Proteomes" id="UP000307440"/>
    </source>
</evidence>
<dbReference type="InterPro" id="IPR011047">
    <property type="entry name" value="Quinoprotein_ADH-like_sf"/>
</dbReference>
<evidence type="ECO:0000256" key="3">
    <source>
        <dbReference type="PROSITE-ProRule" id="PRU00221"/>
    </source>
</evidence>
<feature type="repeat" description="WD" evidence="3">
    <location>
        <begin position="652"/>
        <end position="693"/>
    </location>
</feature>
<dbReference type="SUPFAM" id="SSF50998">
    <property type="entry name" value="Quinoprotein alcohol dehydrogenase-like"/>
    <property type="match status" value="1"/>
</dbReference>
<organism evidence="5 6">
    <name type="scientific">Coprinopsis marcescibilis</name>
    <name type="common">Agaric fungus</name>
    <name type="synonym">Psathyrella marcescibilis</name>
    <dbReference type="NCBI Taxonomy" id="230819"/>
    <lineage>
        <taxon>Eukaryota</taxon>
        <taxon>Fungi</taxon>
        <taxon>Dikarya</taxon>
        <taxon>Basidiomycota</taxon>
        <taxon>Agaricomycotina</taxon>
        <taxon>Agaricomycetes</taxon>
        <taxon>Agaricomycetidae</taxon>
        <taxon>Agaricales</taxon>
        <taxon>Agaricineae</taxon>
        <taxon>Psathyrellaceae</taxon>
        <taxon>Coprinopsis</taxon>
    </lineage>
</organism>
<dbReference type="InterPro" id="IPR020472">
    <property type="entry name" value="WD40_PAC1"/>
</dbReference>
<dbReference type="Gene3D" id="2.130.10.10">
    <property type="entry name" value="YVTN repeat-like/Quinoprotein amine dehydrogenase"/>
    <property type="match status" value="3"/>
</dbReference>
<gene>
    <name evidence="5" type="ORF">FA15DRAFT_729870</name>
</gene>